<protein>
    <submittedName>
        <fullName evidence="1">Uncharacterized protein</fullName>
    </submittedName>
</protein>
<gene>
    <name evidence="1" type="ORF">IN07_20685</name>
</gene>
<comment type="caution">
    <text evidence="1">The sequence shown here is derived from an EMBL/GenBank/DDBJ whole genome shotgun (WGS) entry which is preliminary data.</text>
</comment>
<evidence type="ECO:0000313" key="1">
    <source>
        <dbReference type="EMBL" id="KGH44905.1"/>
    </source>
</evidence>
<dbReference type="Gene3D" id="1.20.1290.30">
    <property type="match status" value="1"/>
</dbReference>
<organism evidence="1 2">
    <name type="scientific">Modestobacter caceresii</name>
    <dbReference type="NCBI Taxonomy" id="1522368"/>
    <lineage>
        <taxon>Bacteria</taxon>
        <taxon>Bacillati</taxon>
        <taxon>Actinomycetota</taxon>
        <taxon>Actinomycetes</taxon>
        <taxon>Geodermatophilales</taxon>
        <taxon>Geodermatophilaceae</taxon>
        <taxon>Modestobacter</taxon>
    </lineage>
</organism>
<name>A0A098Y3C6_9ACTN</name>
<reference evidence="1 2" key="1">
    <citation type="submission" date="2014-07" db="EMBL/GenBank/DDBJ databases">
        <title>Biosystematic studies on Modestobacter strains isolated from extreme hyper-arid desert soil and from historic building.</title>
        <authorList>
            <person name="Bukarasam K."/>
            <person name="Bull A."/>
            <person name="Girard G."/>
            <person name="van Wezel G."/>
            <person name="Goodfellow M."/>
        </authorList>
    </citation>
    <scope>NUCLEOTIDE SEQUENCE [LARGE SCALE GENOMIC DNA]</scope>
    <source>
        <strain evidence="1 2">KNN45-2b</strain>
    </source>
</reference>
<dbReference type="InterPro" id="IPR037210">
    <property type="entry name" value="YoaC-like_sf"/>
</dbReference>
<sequence length="221" mass="23862">MRRAYISPHVELPAAYRLARAWAGSADKITIIGSTTSAIEASPWLGQTGLPIGTTSNRHSRYTAQAREGIVIAWCLELDDVLGLERRSKLSGLVVVRGHESHSPWITAHDAEILAGEPAPRVPEASAAIKAVVDGISLLPVLNQGLVDTRERSMAVQALTYMRNHGHALVPSQLAVEAIRRGWPGTSPIELADLAKQLNAGKRLRYSERLNAASLAKWASS</sequence>
<dbReference type="RefSeq" id="WP_036339465.1">
    <property type="nucleotide sequence ID" value="NZ_JPMX01000097.1"/>
</dbReference>
<evidence type="ECO:0000313" key="2">
    <source>
        <dbReference type="Proteomes" id="UP000029713"/>
    </source>
</evidence>
<dbReference type="Proteomes" id="UP000029713">
    <property type="component" value="Unassembled WGS sequence"/>
</dbReference>
<dbReference type="AlphaFoldDB" id="A0A098Y3C6"/>
<accession>A0A098Y3C6</accession>
<keyword evidence="2" id="KW-1185">Reference proteome</keyword>
<dbReference type="OrthoDB" id="4719782at2"/>
<proteinExistence type="predicted"/>
<dbReference type="EMBL" id="JPMX01000097">
    <property type="protein sequence ID" value="KGH44905.1"/>
    <property type="molecule type" value="Genomic_DNA"/>
</dbReference>